<dbReference type="EMBL" id="SXFB01000001">
    <property type="protein sequence ID" value="NFV24687.1"/>
    <property type="molecule type" value="Genomic_DNA"/>
</dbReference>
<reference evidence="1 2" key="1">
    <citation type="submission" date="2019-04" db="EMBL/GenBank/DDBJ databases">
        <title>Genome sequencing of Clostridium botulinum Groups I-IV and Clostridium butyricum.</title>
        <authorList>
            <person name="Brunt J."/>
            <person name="Van Vliet A.H.M."/>
            <person name="Stringer S.C."/>
            <person name="Carter A.T."/>
            <person name="Peck M.W."/>
        </authorList>
    </citation>
    <scope>NUCLEOTIDE SEQUENCE [LARGE SCALE GENOMIC DNA]</scope>
    <source>
        <strain evidence="1 2">BL81</strain>
    </source>
</reference>
<comment type="caution">
    <text evidence="1">The sequence shown here is derived from an EMBL/GenBank/DDBJ whole genome shotgun (WGS) entry which is preliminary data.</text>
</comment>
<accession>A0A6B4JIZ8</accession>
<dbReference type="AlphaFoldDB" id="A0A6B4JIZ8"/>
<name>A0A6B4JIZ8_CLOBO</name>
<evidence type="ECO:0000313" key="2">
    <source>
        <dbReference type="Proteomes" id="UP000486903"/>
    </source>
</evidence>
<evidence type="ECO:0000313" key="1">
    <source>
        <dbReference type="EMBL" id="NFV24687.1"/>
    </source>
</evidence>
<protein>
    <submittedName>
        <fullName evidence="1">Uncharacterized protein</fullName>
    </submittedName>
</protein>
<proteinExistence type="predicted"/>
<dbReference type="Proteomes" id="UP000486903">
    <property type="component" value="Unassembled WGS sequence"/>
</dbReference>
<organism evidence="1 2">
    <name type="scientific">Clostridium botulinum</name>
    <dbReference type="NCBI Taxonomy" id="1491"/>
    <lineage>
        <taxon>Bacteria</taxon>
        <taxon>Bacillati</taxon>
        <taxon>Bacillota</taxon>
        <taxon>Clostridia</taxon>
        <taxon>Eubacteriales</taxon>
        <taxon>Clostridiaceae</taxon>
        <taxon>Clostridium</taxon>
    </lineage>
</organism>
<gene>
    <name evidence="1" type="ORF">FDG31_00625</name>
</gene>
<sequence>MEVDLVKNNELSKELKNKYKFELGSCYVNADKLFKDKICKYVVIGFVRKKGSEIAFRHAWNYTDNFEELIDATLEDDINDYDYFQSYCLDLNTFYKNGVVFKCDGNDYKYYKRYEEIECAVTDKLKLCDYDLYEYLYEEGMEYFGYECFDEDLSINLRAKFL</sequence>
<dbReference type="RefSeq" id="WP_003373597.1">
    <property type="nucleotide sequence ID" value="NZ_JACBBA010000001.1"/>
</dbReference>